<evidence type="ECO:0000256" key="1">
    <source>
        <dbReference type="SAM" id="MobiDB-lite"/>
    </source>
</evidence>
<dbReference type="EMBL" id="JAENIK010000011">
    <property type="protein sequence ID" value="MBK1816617.1"/>
    <property type="molecule type" value="Genomic_DNA"/>
</dbReference>
<reference evidence="2" key="1">
    <citation type="submission" date="2021-01" db="EMBL/GenBank/DDBJ databases">
        <title>Modified the classification status of verrucomicrobia.</title>
        <authorList>
            <person name="Feng X."/>
        </authorList>
    </citation>
    <scope>NUCLEOTIDE SEQUENCE</scope>
    <source>
        <strain evidence="2">JCM 18052</strain>
    </source>
</reference>
<dbReference type="RefSeq" id="WP_200351550.1">
    <property type="nucleotide sequence ID" value="NZ_BAABHZ010000006.1"/>
</dbReference>
<evidence type="ECO:0000313" key="3">
    <source>
        <dbReference type="Proteomes" id="UP000600139"/>
    </source>
</evidence>
<comment type="caution">
    <text evidence="2">The sequence shown here is derived from an EMBL/GenBank/DDBJ whole genome shotgun (WGS) entry which is preliminary data.</text>
</comment>
<dbReference type="SUPFAM" id="SSF53474">
    <property type="entry name" value="alpha/beta-Hydrolases"/>
    <property type="match status" value="1"/>
</dbReference>
<sequence length="430" mass="47269">MDNKTSDESAAFAKTLDPIPGGRGGRPVSLGYVEFDDQGEMWRMNNQDGGTTQLIMLLKDLKEKSASGPLKVVVFIHGWNNNASPGNETEGNLASFKKMLTELDRSSGTPIYGVYVAWRGTSWPYPTGIDLWDRDAAAKRIGGPTMLTALRSISATARRNANGSVVMVGHSFGGKILTQVTSQHLAGEIGRALGEDGTEITPLADTVVVINSATNSQEMRQVNELMQTHKITYRRGGLNVPLFVTIASESDFPVRSLLPIYLRFNRDVLAFPDRSGHVANRKENDALYRAMGHNADLLNFEFTGSPRSYPRIPWTGDEPLKEIVSKNFRNGARATNDGLDLWLQTSTDQASGKAFRLVPKHISPDGYQSPHWGFTVPDFAVSDHSGLWQPNFVALVSALDGMARPSVRAQVTTPKPKLQIQRQIYDIPTE</sequence>
<dbReference type="Gene3D" id="3.40.50.1820">
    <property type="entry name" value="alpha/beta hydrolase"/>
    <property type="match status" value="1"/>
</dbReference>
<name>A0A934R592_9BACT</name>
<keyword evidence="3" id="KW-1185">Reference proteome</keyword>
<gene>
    <name evidence="2" type="ORF">JIN84_13410</name>
</gene>
<dbReference type="InterPro" id="IPR029058">
    <property type="entry name" value="AB_hydrolase_fold"/>
</dbReference>
<proteinExistence type="predicted"/>
<protein>
    <recommendedName>
        <fullName evidence="4">Alpha/beta hydrolase</fullName>
    </recommendedName>
</protein>
<organism evidence="2 3">
    <name type="scientific">Luteolibacter yonseiensis</name>
    <dbReference type="NCBI Taxonomy" id="1144680"/>
    <lineage>
        <taxon>Bacteria</taxon>
        <taxon>Pseudomonadati</taxon>
        <taxon>Verrucomicrobiota</taxon>
        <taxon>Verrucomicrobiia</taxon>
        <taxon>Verrucomicrobiales</taxon>
        <taxon>Verrucomicrobiaceae</taxon>
        <taxon>Luteolibacter</taxon>
    </lineage>
</organism>
<dbReference type="AlphaFoldDB" id="A0A934R592"/>
<feature type="region of interest" description="Disordered" evidence="1">
    <location>
        <begin position="1"/>
        <end position="25"/>
    </location>
</feature>
<dbReference type="Proteomes" id="UP000600139">
    <property type="component" value="Unassembled WGS sequence"/>
</dbReference>
<accession>A0A934R592</accession>
<evidence type="ECO:0008006" key="4">
    <source>
        <dbReference type="Google" id="ProtNLM"/>
    </source>
</evidence>
<evidence type="ECO:0000313" key="2">
    <source>
        <dbReference type="EMBL" id="MBK1816617.1"/>
    </source>
</evidence>